<proteinExistence type="predicted"/>
<dbReference type="Proteomes" id="UP000299102">
    <property type="component" value="Unassembled WGS sequence"/>
</dbReference>
<organism evidence="1 2">
    <name type="scientific">Eumeta variegata</name>
    <name type="common">Bagworm moth</name>
    <name type="synonym">Eumeta japonica</name>
    <dbReference type="NCBI Taxonomy" id="151549"/>
    <lineage>
        <taxon>Eukaryota</taxon>
        <taxon>Metazoa</taxon>
        <taxon>Ecdysozoa</taxon>
        <taxon>Arthropoda</taxon>
        <taxon>Hexapoda</taxon>
        <taxon>Insecta</taxon>
        <taxon>Pterygota</taxon>
        <taxon>Neoptera</taxon>
        <taxon>Endopterygota</taxon>
        <taxon>Lepidoptera</taxon>
        <taxon>Glossata</taxon>
        <taxon>Ditrysia</taxon>
        <taxon>Tineoidea</taxon>
        <taxon>Psychidae</taxon>
        <taxon>Oiketicinae</taxon>
        <taxon>Eumeta</taxon>
    </lineage>
</organism>
<protein>
    <submittedName>
        <fullName evidence="1">Uncharacterized protein</fullName>
    </submittedName>
</protein>
<accession>A0A4C1XAN8</accession>
<keyword evidence="2" id="KW-1185">Reference proteome</keyword>
<comment type="caution">
    <text evidence="1">The sequence shown here is derived from an EMBL/GenBank/DDBJ whole genome shotgun (WGS) entry which is preliminary data.</text>
</comment>
<dbReference type="EMBL" id="BGZK01000783">
    <property type="protein sequence ID" value="GBP60243.1"/>
    <property type="molecule type" value="Genomic_DNA"/>
</dbReference>
<evidence type="ECO:0000313" key="1">
    <source>
        <dbReference type="EMBL" id="GBP60243.1"/>
    </source>
</evidence>
<name>A0A4C1XAN8_EUMVA</name>
<sequence length="66" mass="7521">MPRLKDLGWALMSRIFLVDLRAHIIRRIHDATAPCVVLTLDVRRGQLTVSFDVRAVHLKNIGLCTQ</sequence>
<gene>
    <name evidence="1" type="ORF">EVAR_14005_1</name>
</gene>
<evidence type="ECO:0000313" key="2">
    <source>
        <dbReference type="Proteomes" id="UP000299102"/>
    </source>
</evidence>
<dbReference type="AlphaFoldDB" id="A0A4C1XAN8"/>
<reference evidence="1 2" key="1">
    <citation type="journal article" date="2019" name="Commun. Biol.">
        <title>The bagworm genome reveals a unique fibroin gene that provides high tensile strength.</title>
        <authorList>
            <person name="Kono N."/>
            <person name="Nakamura H."/>
            <person name="Ohtoshi R."/>
            <person name="Tomita M."/>
            <person name="Numata K."/>
            <person name="Arakawa K."/>
        </authorList>
    </citation>
    <scope>NUCLEOTIDE SEQUENCE [LARGE SCALE GENOMIC DNA]</scope>
</reference>